<dbReference type="InterPro" id="IPR039426">
    <property type="entry name" value="TonB-dep_rcpt-like"/>
</dbReference>
<keyword evidence="17" id="KW-0675">Receptor</keyword>
<keyword evidence="4" id="KW-0410">Iron transport</keyword>
<dbReference type="InterPro" id="IPR037066">
    <property type="entry name" value="Plug_dom_sf"/>
</dbReference>
<name>A0ABW8ILW4_9GAMM</name>
<proteinExistence type="inferred from homology"/>
<dbReference type="EMBL" id="JADIKI010000023">
    <property type="protein sequence ID" value="MFK2855266.1"/>
    <property type="molecule type" value="Genomic_DNA"/>
</dbReference>
<feature type="chain" id="PRO_5046913996" evidence="14">
    <location>
        <begin position="29"/>
        <end position="856"/>
    </location>
</feature>
<evidence type="ECO:0000256" key="14">
    <source>
        <dbReference type="SAM" id="SignalP"/>
    </source>
</evidence>
<evidence type="ECO:0000313" key="18">
    <source>
        <dbReference type="Proteomes" id="UP001620409"/>
    </source>
</evidence>
<keyword evidence="2" id="KW-0813">Transport</keyword>
<evidence type="ECO:0000256" key="10">
    <source>
        <dbReference type="ARBA" id="ARBA00023136"/>
    </source>
</evidence>
<evidence type="ECO:0000256" key="8">
    <source>
        <dbReference type="ARBA" id="ARBA00023065"/>
    </source>
</evidence>
<comment type="subcellular location">
    <subcellularLocation>
        <location evidence="1">Cell outer membrane</location>
        <topology evidence="1">Multi-pass membrane protein</topology>
    </subcellularLocation>
</comment>
<evidence type="ECO:0000256" key="5">
    <source>
        <dbReference type="ARBA" id="ARBA00022692"/>
    </source>
</evidence>
<keyword evidence="7" id="KW-0408">Iron</keyword>
<keyword evidence="3" id="KW-1134">Transmembrane beta strand</keyword>
<keyword evidence="6 14" id="KW-0732">Signal</keyword>
<dbReference type="Pfam" id="PF00593">
    <property type="entry name" value="TonB_dep_Rec_b-barrel"/>
    <property type="match status" value="1"/>
</dbReference>
<dbReference type="RefSeq" id="WP_380006346.1">
    <property type="nucleotide sequence ID" value="NZ_JADIKI010000023.1"/>
</dbReference>
<keyword evidence="18" id="KW-1185">Reference proteome</keyword>
<feature type="compositionally biased region" description="Basic and acidic residues" evidence="13">
    <location>
        <begin position="42"/>
        <end position="52"/>
    </location>
</feature>
<keyword evidence="10 12" id="KW-0472">Membrane</keyword>
<feature type="domain" description="TonB-dependent receptor plug" evidence="16">
    <location>
        <begin position="77"/>
        <end position="187"/>
    </location>
</feature>
<accession>A0ABW8ILW4</accession>
<gene>
    <name evidence="17" type="ORF">ISP18_11735</name>
</gene>
<comment type="caution">
    <text evidence="17">The sequence shown here is derived from an EMBL/GenBank/DDBJ whole genome shotgun (WGS) entry which is preliminary data.</text>
</comment>
<dbReference type="Proteomes" id="UP001620409">
    <property type="component" value="Unassembled WGS sequence"/>
</dbReference>
<dbReference type="InterPro" id="IPR012910">
    <property type="entry name" value="Plug_dom"/>
</dbReference>
<keyword evidence="8" id="KW-0406">Ion transport</keyword>
<sequence>MTRLATRALLPRTLFAVAILGALSPAWAQEAASVNTASPQGDAHKDKNHPADTDNGNIKDLQQVVVTGNAAFGGVKKLDASYSITTLSLDQINQLNTTSANDVLKASPGLHVESSGGQTGANIEVAGFPGSGGSPYVTIGLQGVPFYPMAGLGNLEQGSLLRLDDTIERAELVQGGPAVLYGTGQPGLFANFILKQGTDVPSGDVGLTVGSEGMVRVDGFVGFPLSKGSNWYGSVGGFFRQSDGVRDPQFTADKGGQLTATLTRDWDNGSLMFFGRYVNDKNQFVVDTPILNPSRGQFSAYPGFNPLTGTLGSKADQYEFLQTTPCYTAGCTPGGVNVNLANGRGPEVFFTGANFDWDFGNGWTLSDKLGFNGGTEGVLAFFSTGSNPLPLSTYIANAEKADHLPAGLAATATYTTGGAAAMNQNVVPMELRYVQQRFHVFSNEFHISKELFDGNTLTLGNYTASYSANETAFQGSDMLLQAKNNPTPIAVSLSNGAQTWQLASPQGFVTGPTFVLDMQGSAVNTAFFLTDSWKVDNWLFDAGVRDEYQYVKVVQANTATGDLDDDPYTLYNNNALHLTPGTQHTYLGKTAPSWTIGANYTFNPNMSAYVRVNDGVHFPAFTDLLTSLDVPVQKIHNMEVGFKYQADWIYADITAYRRIFSGARNSLLVAVGNTTENVSYIYGSDAKGVNFDTTIKPLEHVSVTLSGDYQDSHYTHSDGCYTYQTSTLVVVCSSKNDFNGYQLARQPTFQARLTPSYVMPTSWGSLSAWVTYEYIGSHYSDQQELQPLGHYYDLAVGVVADVGKHWEYRLQGTNVTNQIGLTEGNSRVLGAASTGGVILARSIEGREVNFQAKYKF</sequence>
<protein>
    <submittedName>
        <fullName evidence="17">TonB-dependent receptor plug domain-containing protein</fullName>
    </submittedName>
</protein>
<keyword evidence="5" id="KW-0812">Transmembrane</keyword>
<organism evidence="17 18">
    <name type="scientific">Dyella humi</name>
    <dbReference type="NCBI Taxonomy" id="1770547"/>
    <lineage>
        <taxon>Bacteria</taxon>
        <taxon>Pseudomonadati</taxon>
        <taxon>Pseudomonadota</taxon>
        <taxon>Gammaproteobacteria</taxon>
        <taxon>Lysobacterales</taxon>
        <taxon>Rhodanobacteraceae</taxon>
        <taxon>Dyella</taxon>
    </lineage>
</organism>
<evidence type="ECO:0000256" key="2">
    <source>
        <dbReference type="ARBA" id="ARBA00022448"/>
    </source>
</evidence>
<evidence type="ECO:0000259" key="16">
    <source>
        <dbReference type="Pfam" id="PF07715"/>
    </source>
</evidence>
<evidence type="ECO:0000259" key="15">
    <source>
        <dbReference type="Pfam" id="PF00593"/>
    </source>
</evidence>
<dbReference type="InterPro" id="IPR000531">
    <property type="entry name" value="Beta-barrel_TonB"/>
</dbReference>
<feature type="region of interest" description="Disordered" evidence="13">
    <location>
        <begin position="34"/>
        <end position="57"/>
    </location>
</feature>
<dbReference type="SUPFAM" id="SSF56935">
    <property type="entry name" value="Porins"/>
    <property type="match status" value="1"/>
</dbReference>
<evidence type="ECO:0000256" key="6">
    <source>
        <dbReference type="ARBA" id="ARBA00022729"/>
    </source>
</evidence>
<dbReference type="Gene3D" id="2.170.130.10">
    <property type="entry name" value="TonB-dependent receptor, plug domain"/>
    <property type="match status" value="1"/>
</dbReference>
<evidence type="ECO:0000256" key="1">
    <source>
        <dbReference type="ARBA" id="ARBA00004571"/>
    </source>
</evidence>
<dbReference type="Gene3D" id="2.40.170.20">
    <property type="entry name" value="TonB-dependent receptor, beta-barrel domain"/>
    <property type="match status" value="1"/>
</dbReference>
<keyword evidence="9 12" id="KW-0798">TonB box</keyword>
<dbReference type="PANTHER" id="PTHR32552">
    <property type="entry name" value="FERRICHROME IRON RECEPTOR-RELATED"/>
    <property type="match status" value="1"/>
</dbReference>
<comment type="similarity">
    <text evidence="12">Belongs to the TonB-dependent receptor family.</text>
</comment>
<evidence type="ECO:0000256" key="12">
    <source>
        <dbReference type="RuleBase" id="RU003357"/>
    </source>
</evidence>
<dbReference type="PANTHER" id="PTHR32552:SF89">
    <property type="entry name" value="CATECHOLATE SIDEROPHORE RECEPTOR FIU"/>
    <property type="match status" value="1"/>
</dbReference>
<dbReference type="Pfam" id="PF07715">
    <property type="entry name" value="Plug"/>
    <property type="match status" value="1"/>
</dbReference>
<evidence type="ECO:0000256" key="4">
    <source>
        <dbReference type="ARBA" id="ARBA00022496"/>
    </source>
</evidence>
<feature type="domain" description="TonB-dependent receptor-like beta-barrel" evidence="15">
    <location>
        <begin position="348"/>
        <end position="815"/>
    </location>
</feature>
<evidence type="ECO:0000256" key="9">
    <source>
        <dbReference type="ARBA" id="ARBA00023077"/>
    </source>
</evidence>
<evidence type="ECO:0000256" key="11">
    <source>
        <dbReference type="ARBA" id="ARBA00023237"/>
    </source>
</evidence>
<evidence type="ECO:0000256" key="7">
    <source>
        <dbReference type="ARBA" id="ARBA00023004"/>
    </source>
</evidence>
<keyword evidence="11" id="KW-0998">Cell outer membrane</keyword>
<dbReference type="InterPro" id="IPR036942">
    <property type="entry name" value="Beta-barrel_TonB_sf"/>
</dbReference>
<feature type="signal peptide" evidence="14">
    <location>
        <begin position="1"/>
        <end position="28"/>
    </location>
</feature>
<evidence type="ECO:0000256" key="13">
    <source>
        <dbReference type="SAM" id="MobiDB-lite"/>
    </source>
</evidence>
<evidence type="ECO:0000256" key="3">
    <source>
        <dbReference type="ARBA" id="ARBA00022452"/>
    </source>
</evidence>
<evidence type="ECO:0000313" key="17">
    <source>
        <dbReference type="EMBL" id="MFK2855266.1"/>
    </source>
</evidence>
<reference evidence="17 18" key="1">
    <citation type="submission" date="2020-10" db="EMBL/GenBank/DDBJ databases">
        <title>Phylogeny of dyella-like bacteria.</title>
        <authorList>
            <person name="Fu J."/>
        </authorList>
    </citation>
    <scope>NUCLEOTIDE SEQUENCE [LARGE SCALE GENOMIC DNA]</scope>
    <source>
        <strain evidence="17 18">DHG40</strain>
    </source>
</reference>